<dbReference type="SUPFAM" id="SSF53383">
    <property type="entry name" value="PLP-dependent transferases"/>
    <property type="match status" value="1"/>
</dbReference>
<organism evidence="2 3">
    <name type="scientific">Candidatus Falkowbacteria bacterium RIFOXYD2_FULL_34_120</name>
    <dbReference type="NCBI Taxonomy" id="1798007"/>
    <lineage>
        <taxon>Bacteria</taxon>
        <taxon>Candidatus Falkowiibacteriota</taxon>
    </lineage>
</organism>
<dbReference type="EMBL" id="MFGO01000014">
    <property type="protein sequence ID" value="OGF41086.1"/>
    <property type="molecule type" value="Genomic_DNA"/>
</dbReference>
<comment type="similarity">
    <text evidence="1">Belongs to the DegT/DnrJ/EryC1 family.</text>
</comment>
<comment type="caution">
    <text evidence="2">The sequence shown here is derived from an EMBL/GenBank/DDBJ whole genome shotgun (WGS) entry which is preliminary data.</text>
</comment>
<accession>A0A1F5TQA7</accession>
<dbReference type="InterPro" id="IPR000653">
    <property type="entry name" value="DegT/StrS_aminotransferase"/>
</dbReference>
<gene>
    <name evidence="2" type="ORF">A2531_03325</name>
</gene>
<dbReference type="Gene3D" id="3.40.640.10">
    <property type="entry name" value="Type I PLP-dependent aspartate aminotransferase-like (Major domain)"/>
    <property type="match status" value="1"/>
</dbReference>
<dbReference type="PANTHER" id="PTHR30244">
    <property type="entry name" value="TRANSAMINASE"/>
    <property type="match status" value="1"/>
</dbReference>
<evidence type="ECO:0000313" key="3">
    <source>
        <dbReference type="Proteomes" id="UP000177579"/>
    </source>
</evidence>
<sequence length="390" mass="44597">MVQNNKKERSEKGIGNKTINDVESLLIKKVINSRHLFRFSESIYNSFSFKFEKKVGKMYDDSNCLLFPSATLALLSFLKFLKLPKDSEVIISPLGWVANYSVLRLEGLKIIFTPLDSDLNMDPKEIEKKITKKTKIIITAHLFGRKQKYINKISRIAKKNSIYLVEDIAQSFGVGTSGSMPGTYGDFAYCSLNRFKIISSGDGGFALTKNKKIFHGIQAMHDQGCIIENGKRKIPNNPTEGLSMRVNELTAAVAYAQVMKFSYIKKQVQKAYREVREIIRDLIKVDEINPEKGDIPYFYLFRSEEIKKEKHPPLLKSGWHYAGNIPYLKKEFNKQKRGDKKLAETEKILSETFSVGSGLIQEYLSTPIGLSINFDNKEKKIFIKNFKKII</sequence>
<dbReference type="GO" id="GO:0030170">
    <property type="term" value="F:pyridoxal phosphate binding"/>
    <property type="evidence" value="ECO:0007669"/>
    <property type="project" value="TreeGrafter"/>
</dbReference>
<dbReference type="Pfam" id="PF01041">
    <property type="entry name" value="DegT_DnrJ_EryC1"/>
    <property type="match status" value="1"/>
</dbReference>
<name>A0A1F5TQA7_9BACT</name>
<dbReference type="Proteomes" id="UP000177579">
    <property type="component" value="Unassembled WGS sequence"/>
</dbReference>
<dbReference type="PANTHER" id="PTHR30244:SF34">
    <property type="entry name" value="DTDP-4-AMINO-4,6-DIDEOXYGALACTOSE TRANSAMINASE"/>
    <property type="match status" value="1"/>
</dbReference>
<evidence type="ECO:0000256" key="1">
    <source>
        <dbReference type="RuleBase" id="RU004508"/>
    </source>
</evidence>
<proteinExistence type="inferred from homology"/>
<dbReference type="InterPro" id="IPR015424">
    <property type="entry name" value="PyrdxlP-dep_Trfase"/>
</dbReference>
<protein>
    <submittedName>
        <fullName evidence="2">Uncharacterized protein</fullName>
    </submittedName>
</protein>
<dbReference type="AlphaFoldDB" id="A0A1F5TQA7"/>
<dbReference type="GO" id="GO:0000271">
    <property type="term" value="P:polysaccharide biosynthetic process"/>
    <property type="evidence" value="ECO:0007669"/>
    <property type="project" value="TreeGrafter"/>
</dbReference>
<keyword evidence="1" id="KW-0663">Pyridoxal phosphate</keyword>
<dbReference type="InterPro" id="IPR015421">
    <property type="entry name" value="PyrdxlP-dep_Trfase_major"/>
</dbReference>
<evidence type="ECO:0000313" key="2">
    <source>
        <dbReference type="EMBL" id="OGF41086.1"/>
    </source>
</evidence>
<reference evidence="2 3" key="1">
    <citation type="journal article" date="2016" name="Nat. Commun.">
        <title>Thousands of microbial genomes shed light on interconnected biogeochemical processes in an aquifer system.</title>
        <authorList>
            <person name="Anantharaman K."/>
            <person name="Brown C.T."/>
            <person name="Hug L.A."/>
            <person name="Sharon I."/>
            <person name="Castelle C.J."/>
            <person name="Probst A.J."/>
            <person name="Thomas B.C."/>
            <person name="Singh A."/>
            <person name="Wilkins M.J."/>
            <person name="Karaoz U."/>
            <person name="Brodie E.L."/>
            <person name="Williams K.H."/>
            <person name="Hubbard S.S."/>
            <person name="Banfield J.F."/>
        </authorList>
    </citation>
    <scope>NUCLEOTIDE SEQUENCE [LARGE SCALE GENOMIC DNA]</scope>
</reference>
<dbReference type="GO" id="GO:0008483">
    <property type="term" value="F:transaminase activity"/>
    <property type="evidence" value="ECO:0007669"/>
    <property type="project" value="TreeGrafter"/>
</dbReference>